<gene>
    <name evidence="3" type="ORF">SAMN05421637_2071</name>
</gene>
<protein>
    <submittedName>
        <fullName evidence="3">Putative colanic acid biosynthesis acetyltransferase WcaF</fullName>
    </submittedName>
</protein>
<evidence type="ECO:0000256" key="1">
    <source>
        <dbReference type="ARBA" id="ARBA00007274"/>
    </source>
</evidence>
<dbReference type="eggNOG" id="COG0110">
    <property type="taxonomic scope" value="Bacteria"/>
</dbReference>
<evidence type="ECO:0000313" key="4">
    <source>
        <dbReference type="Proteomes" id="UP000183315"/>
    </source>
</evidence>
<dbReference type="InterPro" id="IPR001451">
    <property type="entry name" value="Hexapep"/>
</dbReference>
<dbReference type="PANTHER" id="PTHR23416">
    <property type="entry name" value="SIALIC ACID SYNTHASE-RELATED"/>
    <property type="match status" value="1"/>
</dbReference>
<dbReference type="SUPFAM" id="SSF51161">
    <property type="entry name" value="Trimeric LpxA-like enzymes"/>
    <property type="match status" value="1"/>
</dbReference>
<dbReference type="GO" id="GO:0008374">
    <property type="term" value="F:O-acyltransferase activity"/>
    <property type="evidence" value="ECO:0007669"/>
    <property type="project" value="TreeGrafter"/>
</dbReference>
<dbReference type="PANTHER" id="PTHR23416:SF23">
    <property type="entry name" value="ACETYLTRANSFERASE C18B11.09C-RELATED"/>
    <property type="match status" value="1"/>
</dbReference>
<dbReference type="STRING" id="1043493.SAMN05421637_2071"/>
<proteinExistence type="inferred from homology"/>
<organism evidence="3 4">
    <name type="scientific">Demequina mangrovi</name>
    <dbReference type="NCBI Taxonomy" id="1043493"/>
    <lineage>
        <taxon>Bacteria</taxon>
        <taxon>Bacillati</taxon>
        <taxon>Actinomycetota</taxon>
        <taxon>Actinomycetes</taxon>
        <taxon>Micrococcales</taxon>
        <taxon>Demequinaceae</taxon>
        <taxon>Demequina</taxon>
    </lineage>
</organism>
<evidence type="ECO:0000313" key="3">
    <source>
        <dbReference type="EMBL" id="SEJ50911.1"/>
    </source>
</evidence>
<dbReference type="InterPro" id="IPR051159">
    <property type="entry name" value="Hexapeptide_acetyltransf"/>
</dbReference>
<dbReference type="EMBL" id="FNZI01000004">
    <property type="protein sequence ID" value="SEJ50911.1"/>
    <property type="molecule type" value="Genomic_DNA"/>
</dbReference>
<dbReference type="Proteomes" id="UP000183315">
    <property type="component" value="Unassembled WGS sequence"/>
</dbReference>
<keyword evidence="2 3" id="KW-0808">Transferase</keyword>
<dbReference type="InterPro" id="IPR011004">
    <property type="entry name" value="Trimer_LpxA-like_sf"/>
</dbReference>
<dbReference type="GO" id="GO:0005829">
    <property type="term" value="C:cytosol"/>
    <property type="evidence" value="ECO:0007669"/>
    <property type="project" value="TreeGrafter"/>
</dbReference>
<evidence type="ECO:0000256" key="2">
    <source>
        <dbReference type="ARBA" id="ARBA00022679"/>
    </source>
</evidence>
<dbReference type="Pfam" id="PF14602">
    <property type="entry name" value="Hexapep_2"/>
    <property type="match status" value="1"/>
</dbReference>
<name>A0A1H6ZBW7_9MICO</name>
<dbReference type="CDD" id="cd05825">
    <property type="entry name" value="LbH_wcaF_like"/>
    <property type="match status" value="1"/>
</dbReference>
<keyword evidence="4" id="KW-1185">Reference proteome</keyword>
<dbReference type="AlphaFoldDB" id="A0A1H6ZBW7"/>
<dbReference type="Gene3D" id="2.160.10.10">
    <property type="entry name" value="Hexapeptide repeat proteins"/>
    <property type="match status" value="1"/>
</dbReference>
<accession>A0A1H6ZBW7</accession>
<reference evidence="4" key="1">
    <citation type="submission" date="2016-10" db="EMBL/GenBank/DDBJ databases">
        <authorList>
            <person name="Varghese N."/>
        </authorList>
    </citation>
    <scope>NUCLEOTIDE SEQUENCE [LARGE SCALE GENOMIC DNA]</scope>
    <source>
        <strain evidence="4">DSM 24868</strain>
    </source>
</reference>
<comment type="similarity">
    <text evidence="1">Belongs to the transferase hexapeptide repeat family.</text>
</comment>
<dbReference type="RefSeq" id="WP_042216760.1">
    <property type="nucleotide sequence ID" value="NZ_BBLU01000021.1"/>
</dbReference>
<sequence>MDEDVRTQPPVIPLADAPGERAAWGRSPAVIAAWMLVEWLLVTNALQPSSRLRVAALRAFGATIGDGVVFRQRTRVKLPWRLEIGDHCWIGEGVWIHNQDQVTIGHDAVVSQDTMLTTGSHAHRRDMALITRPLVIEPGVWVTSRCIVTGGVTLGRSCLVGPGSVVSRDVAPGRIVAGNPAQDAGARFGEEA</sequence>